<dbReference type="GeneID" id="78256934"/>
<comment type="subcellular location">
    <subcellularLocation>
        <location evidence="6">Cell membrane</location>
        <topology evidence="6">Multi-pass membrane protein</topology>
    </subcellularLocation>
    <subcellularLocation>
        <location evidence="1">Membrane</location>
    </subcellularLocation>
</comment>
<evidence type="ECO:0000256" key="3">
    <source>
        <dbReference type="ARBA" id="ARBA00022692"/>
    </source>
</evidence>
<sequence>MTQRTPGIWLAATFILIVVIALSSLGFWQLQRMAQKQQRLDSITEKQQKETVGLLTALQLNDPRDVDVNFTGNVDNQHLILVDNQVVDSQVGFDVIAPVLTNVGWILVNFGWVAAPNLTRTLPIVEVAAGESHLRGKISEPSLNPFVRDPASVNQTFPALVQQVSVPRIQQMLDRKLQPYVIELTGEDSVFLRRYTPVVMPPEKHLGYAIQWFALAVAAVVVGGLAIVKKESSHE</sequence>
<proteinExistence type="inferred from homology"/>
<evidence type="ECO:0000313" key="8">
    <source>
        <dbReference type="Proteomes" id="UP000056090"/>
    </source>
</evidence>
<dbReference type="RefSeq" id="WP_052364488.1">
    <property type="nucleotide sequence ID" value="NZ_CAJXAX010000006.1"/>
</dbReference>
<evidence type="ECO:0000256" key="1">
    <source>
        <dbReference type="ARBA" id="ARBA00004370"/>
    </source>
</evidence>
<evidence type="ECO:0000256" key="4">
    <source>
        <dbReference type="ARBA" id="ARBA00022989"/>
    </source>
</evidence>
<organism evidence="7 8">
    <name type="scientific">Alteromonas australica</name>
    <dbReference type="NCBI Taxonomy" id="589873"/>
    <lineage>
        <taxon>Bacteria</taxon>
        <taxon>Pseudomonadati</taxon>
        <taxon>Pseudomonadota</taxon>
        <taxon>Gammaproteobacteria</taxon>
        <taxon>Alteromonadales</taxon>
        <taxon>Alteromonadaceae</taxon>
        <taxon>Alteromonas/Salinimonas group</taxon>
        <taxon>Alteromonas</taxon>
    </lineage>
</organism>
<dbReference type="KEGG" id="aal:EP13_18830"/>
<dbReference type="InterPro" id="IPR002994">
    <property type="entry name" value="Surf1/Shy1"/>
</dbReference>
<dbReference type="CDD" id="cd06662">
    <property type="entry name" value="SURF1"/>
    <property type="match status" value="1"/>
</dbReference>
<accession>A0A075P6M7</accession>
<gene>
    <name evidence="7" type="ORF">EP13_18830</name>
</gene>
<evidence type="ECO:0000256" key="5">
    <source>
        <dbReference type="ARBA" id="ARBA00023136"/>
    </source>
</evidence>
<keyword evidence="4 6" id="KW-1133">Transmembrane helix</keyword>
<dbReference type="PROSITE" id="PS50895">
    <property type="entry name" value="SURF1"/>
    <property type="match status" value="1"/>
</dbReference>
<dbReference type="EMBL" id="CP008849">
    <property type="protein sequence ID" value="AIG00571.1"/>
    <property type="molecule type" value="Genomic_DNA"/>
</dbReference>
<evidence type="ECO:0000256" key="2">
    <source>
        <dbReference type="ARBA" id="ARBA00007165"/>
    </source>
</evidence>
<dbReference type="eggNOG" id="COG3346">
    <property type="taxonomic scope" value="Bacteria"/>
</dbReference>
<feature type="transmembrane region" description="Helical" evidence="6">
    <location>
        <begin position="206"/>
        <end position="228"/>
    </location>
</feature>
<evidence type="ECO:0000256" key="6">
    <source>
        <dbReference type="RuleBase" id="RU363076"/>
    </source>
</evidence>
<reference evidence="7 8" key="1">
    <citation type="submission" date="2014-06" db="EMBL/GenBank/DDBJ databases">
        <title>Genomes of Alteromonas australica, a world apart.</title>
        <authorList>
            <person name="Gonzaga A."/>
            <person name="Lopez-Perez M."/>
            <person name="Rodriguez-Valera F."/>
        </authorList>
    </citation>
    <scope>NUCLEOTIDE SEQUENCE [LARGE SCALE GENOMIC DNA]</scope>
    <source>
        <strain evidence="7 8">H 17</strain>
    </source>
</reference>
<dbReference type="AlphaFoldDB" id="A0A075P6M7"/>
<dbReference type="InterPro" id="IPR045214">
    <property type="entry name" value="Surf1/Surf4"/>
</dbReference>
<keyword evidence="8" id="KW-1185">Reference proteome</keyword>
<dbReference type="KEGG" id="aaus:EP12_19615"/>
<dbReference type="GO" id="GO:0005886">
    <property type="term" value="C:plasma membrane"/>
    <property type="evidence" value="ECO:0007669"/>
    <property type="project" value="UniProtKB-SubCell"/>
</dbReference>
<comment type="similarity">
    <text evidence="2 6">Belongs to the SURF1 family.</text>
</comment>
<dbReference type="OrthoDB" id="9789940at2"/>
<protein>
    <recommendedName>
        <fullName evidence="6">SURF1-like protein</fullName>
    </recommendedName>
</protein>
<dbReference type="PATRIC" id="fig|589873.4.peg.4322"/>
<keyword evidence="6" id="KW-1003">Cell membrane</keyword>
<name>A0A075P6M7_9ALTE</name>
<dbReference type="Pfam" id="PF02104">
    <property type="entry name" value="SURF1"/>
    <property type="match status" value="1"/>
</dbReference>
<dbReference type="Proteomes" id="UP000056090">
    <property type="component" value="Chromosome"/>
</dbReference>
<dbReference type="PANTHER" id="PTHR23427:SF2">
    <property type="entry name" value="SURFEIT LOCUS PROTEIN 1"/>
    <property type="match status" value="1"/>
</dbReference>
<evidence type="ECO:0000313" key="7">
    <source>
        <dbReference type="EMBL" id="AIG00571.1"/>
    </source>
</evidence>
<feature type="transmembrane region" description="Helical" evidence="6">
    <location>
        <begin position="6"/>
        <end position="30"/>
    </location>
</feature>
<dbReference type="PANTHER" id="PTHR23427">
    <property type="entry name" value="SURFEIT LOCUS PROTEIN"/>
    <property type="match status" value="1"/>
</dbReference>
<keyword evidence="3 6" id="KW-0812">Transmembrane</keyword>
<keyword evidence="5 6" id="KW-0472">Membrane</keyword>